<sequence>MDLIKLFGSSPIANIIITAPNTDRWTIITVGDWEHMLQSFPLLRRLGVIFHPVQQLPHSHGDDPLMTLLSALSSSQGDAGGVCPELACLTLHSSDVDLDADAGRTMRLVDCLRVRKTRGRAVSQLRILLERDSSYYASDVAPTRKEHALLQRYQSVFGPGGLVIVAPNPDLWKTLDGADWADLLRSFPHLKSLSVLFHPSDKPPRVGQDNPLESLLAALDLHASDLEPDASDPARMSRVVDCLRGRDDQDYPVIVLRILFELDSDSALNIEFAAREQMARFEGAFEPSDDSRSSSAEGNEQ</sequence>
<accession>A0AAD7XCM1</accession>
<proteinExistence type="predicted"/>
<name>A0AAD7XCM1_9APHY</name>
<comment type="caution">
    <text evidence="2">The sequence shown here is derived from an EMBL/GenBank/DDBJ whole genome shotgun (WGS) entry which is preliminary data.</text>
</comment>
<feature type="region of interest" description="Disordered" evidence="1">
    <location>
        <begin position="281"/>
        <end position="301"/>
    </location>
</feature>
<keyword evidence="3" id="KW-1185">Reference proteome</keyword>
<dbReference type="Proteomes" id="UP001215151">
    <property type="component" value="Unassembled WGS sequence"/>
</dbReference>
<dbReference type="EMBL" id="JAPEVG010000097">
    <property type="protein sequence ID" value="KAJ8483255.1"/>
    <property type="molecule type" value="Genomic_DNA"/>
</dbReference>
<dbReference type="AlphaFoldDB" id="A0AAD7XCM1"/>
<protein>
    <submittedName>
        <fullName evidence="2">Uncharacterized protein</fullName>
    </submittedName>
</protein>
<gene>
    <name evidence="2" type="ORF">ONZ51_g4829</name>
</gene>
<evidence type="ECO:0000313" key="3">
    <source>
        <dbReference type="Proteomes" id="UP001215151"/>
    </source>
</evidence>
<reference evidence="2" key="1">
    <citation type="submission" date="2022-11" db="EMBL/GenBank/DDBJ databases">
        <title>Genome Sequence of Cubamyces cubensis.</title>
        <authorList>
            <person name="Buettner E."/>
        </authorList>
    </citation>
    <scope>NUCLEOTIDE SEQUENCE</scope>
    <source>
        <strain evidence="2">MPL-01</strain>
    </source>
</reference>
<organism evidence="2 3">
    <name type="scientific">Trametes cubensis</name>
    <dbReference type="NCBI Taxonomy" id="1111947"/>
    <lineage>
        <taxon>Eukaryota</taxon>
        <taxon>Fungi</taxon>
        <taxon>Dikarya</taxon>
        <taxon>Basidiomycota</taxon>
        <taxon>Agaricomycotina</taxon>
        <taxon>Agaricomycetes</taxon>
        <taxon>Polyporales</taxon>
        <taxon>Polyporaceae</taxon>
        <taxon>Trametes</taxon>
    </lineage>
</organism>
<evidence type="ECO:0000256" key="1">
    <source>
        <dbReference type="SAM" id="MobiDB-lite"/>
    </source>
</evidence>
<evidence type="ECO:0000313" key="2">
    <source>
        <dbReference type="EMBL" id="KAJ8483255.1"/>
    </source>
</evidence>